<dbReference type="EMBL" id="AP014957">
    <property type="protein sequence ID" value="BAS73765.1"/>
    <property type="molecule type" value="Genomic_DNA"/>
</dbReference>
<evidence type="ECO:0000313" key="3">
    <source>
        <dbReference type="Proteomes" id="UP000059680"/>
    </source>
</evidence>
<reference evidence="2 3" key="2">
    <citation type="journal article" date="2013" name="Plant Cell Physiol.">
        <title>Rice Annotation Project Database (RAP-DB): an integrative and interactive database for rice genomics.</title>
        <authorList>
            <person name="Sakai H."/>
            <person name="Lee S.S."/>
            <person name="Tanaka T."/>
            <person name="Numa H."/>
            <person name="Kim J."/>
            <person name="Kawahara Y."/>
            <person name="Wakimoto H."/>
            <person name="Yang C.C."/>
            <person name="Iwamoto M."/>
            <person name="Abe T."/>
            <person name="Yamada Y."/>
            <person name="Muto A."/>
            <person name="Inokuchi H."/>
            <person name="Ikemura T."/>
            <person name="Matsumoto T."/>
            <person name="Sasaki T."/>
            <person name="Itoh T."/>
        </authorList>
    </citation>
    <scope>NUCLEOTIDE SEQUENCE [LARGE SCALE GENOMIC DNA]</scope>
    <source>
        <strain evidence="3">cv. Nipponbare</strain>
    </source>
</reference>
<feature type="compositionally biased region" description="Low complexity" evidence="1">
    <location>
        <begin position="82"/>
        <end position="91"/>
    </location>
</feature>
<sequence length="119" mass="12338">MRSPATPTPPAKFPGRRRLPEARHAELLDQTTDRSTGVGEPRGGEQPGGWGWGYLGGAQEDDILLASAAGAGAGGGGGFGGAAEEAAQQRRGAARHRSSWIGNRRTGDGEEDALILLFM</sequence>
<dbReference type="InParanoid" id="A0A0P0V6N9"/>
<evidence type="ECO:0000313" key="2">
    <source>
        <dbReference type="EMBL" id="BAS73765.1"/>
    </source>
</evidence>
<accession>A0A0P0V6N9</accession>
<dbReference type="Gramene" id="Os01t0687450-00">
    <property type="protein sequence ID" value="Os01t0687450-00"/>
    <property type="gene ID" value="Os01g0687450"/>
</dbReference>
<keyword evidence="3" id="KW-1185">Reference proteome</keyword>
<name>A0A0P0V6N9_ORYSJ</name>
<proteinExistence type="predicted"/>
<gene>
    <name evidence="2" type="ordered locus">Os01g0687450</name>
    <name evidence="2" type="ORF">OSNPB_010687450</name>
</gene>
<dbReference type="AlphaFoldDB" id="A0A0P0V6N9"/>
<organism evidence="2 3">
    <name type="scientific">Oryza sativa subsp. japonica</name>
    <name type="common">Rice</name>
    <dbReference type="NCBI Taxonomy" id="39947"/>
    <lineage>
        <taxon>Eukaryota</taxon>
        <taxon>Viridiplantae</taxon>
        <taxon>Streptophyta</taxon>
        <taxon>Embryophyta</taxon>
        <taxon>Tracheophyta</taxon>
        <taxon>Spermatophyta</taxon>
        <taxon>Magnoliopsida</taxon>
        <taxon>Liliopsida</taxon>
        <taxon>Poales</taxon>
        <taxon>Poaceae</taxon>
        <taxon>BOP clade</taxon>
        <taxon>Oryzoideae</taxon>
        <taxon>Oryzeae</taxon>
        <taxon>Oryzinae</taxon>
        <taxon>Oryza</taxon>
        <taxon>Oryza sativa</taxon>
    </lineage>
</organism>
<feature type="region of interest" description="Disordered" evidence="1">
    <location>
        <begin position="73"/>
        <end position="105"/>
    </location>
</feature>
<evidence type="ECO:0000256" key="1">
    <source>
        <dbReference type="SAM" id="MobiDB-lite"/>
    </source>
</evidence>
<feature type="compositionally biased region" description="Basic and acidic residues" evidence="1">
    <location>
        <begin position="18"/>
        <end position="27"/>
    </location>
</feature>
<feature type="region of interest" description="Disordered" evidence="1">
    <location>
        <begin position="1"/>
        <end position="53"/>
    </location>
</feature>
<feature type="non-terminal residue" evidence="2">
    <location>
        <position position="119"/>
    </location>
</feature>
<reference evidence="3" key="1">
    <citation type="journal article" date="2005" name="Nature">
        <title>The map-based sequence of the rice genome.</title>
        <authorList>
            <consortium name="International rice genome sequencing project (IRGSP)"/>
            <person name="Matsumoto T."/>
            <person name="Wu J."/>
            <person name="Kanamori H."/>
            <person name="Katayose Y."/>
            <person name="Fujisawa M."/>
            <person name="Namiki N."/>
            <person name="Mizuno H."/>
            <person name="Yamamoto K."/>
            <person name="Antonio B.A."/>
            <person name="Baba T."/>
            <person name="Sakata K."/>
            <person name="Nagamura Y."/>
            <person name="Aoki H."/>
            <person name="Arikawa K."/>
            <person name="Arita K."/>
            <person name="Bito T."/>
            <person name="Chiden Y."/>
            <person name="Fujitsuka N."/>
            <person name="Fukunaka R."/>
            <person name="Hamada M."/>
            <person name="Harada C."/>
            <person name="Hayashi A."/>
            <person name="Hijishita S."/>
            <person name="Honda M."/>
            <person name="Hosokawa S."/>
            <person name="Ichikawa Y."/>
            <person name="Idonuma A."/>
            <person name="Iijima M."/>
            <person name="Ikeda M."/>
            <person name="Ikeno M."/>
            <person name="Ito K."/>
            <person name="Ito S."/>
            <person name="Ito T."/>
            <person name="Ito Y."/>
            <person name="Ito Y."/>
            <person name="Iwabuchi A."/>
            <person name="Kamiya K."/>
            <person name="Karasawa W."/>
            <person name="Kurita K."/>
            <person name="Katagiri S."/>
            <person name="Kikuta A."/>
            <person name="Kobayashi H."/>
            <person name="Kobayashi N."/>
            <person name="Machita K."/>
            <person name="Maehara T."/>
            <person name="Masukawa M."/>
            <person name="Mizubayashi T."/>
            <person name="Mukai Y."/>
            <person name="Nagasaki H."/>
            <person name="Nagata Y."/>
            <person name="Naito S."/>
            <person name="Nakashima M."/>
            <person name="Nakama Y."/>
            <person name="Nakamichi Y."/>
            <person name="Nakamura M."/>
            <person name="Meguro A."/>
            <person name="Negishi M."/>
            <person name="Ohta I."/>
            <person name="Ohta T."/>
            <person name="Okamoto M."/>
            <person name="Ono N."/>
            <person name="Saji S."/>
            <person name="Sakaguchi M."/>
            <person name="Sakai K."/>
            <person name="Shibata M."/>
            <person name="Shimokawa T."/>
            <person name="Song J."/>
            <person name="Takazaki Y."/>
            <person name="Terasawa K."/>
            <person name="Tsugane M."/>
            <person name="Tsuji K."/>
            <person name="Ueda S."/>
            <person name="Waki K."/>
            <person name="Yamagata H."/>
            <person name="Yamamoto M."/>
            <person name="Yamamoto S."/>
            <person name="Yamane H."/>
            <person name="Yoshiki S."/>
            <person name="Yoshihara R."/>
            <person name="Yukawa K."/>
            <person name="Zhong H."/>
            <person name="Yano M."/>
            <person name="Yuan Q."/>
            <person name="Ouyang S."/>
            <person name="Liu J."/>
            <person name="Jones K.M."/>
            <person name="Gansberger K."/>
            <person name="Moffat K."/>
            <person name="Hill J."/>
            <person name="Bera J."/>
            <person name="Fadrosh D."/>
            <person name="Jin S."/>
            <person name="Johri S."/>
            <person name="Kim M."/>
            <person name="Overton L."/>
            <person name="Reardon M."/>
            <person name="Tsitrin T."/>
            <person name="Vuong H."/>
            <person name="Weaver B."/>
            <person name="Ciecko A."/>
            <person name="Tallon L."/>
            <person name="Jackson J."/>
            <person name="Pai G."/>
            <person name="Aken S.V."/>
            <person name="Utterback T."/>
            <person name="Reidmuller S."/>
            <person name="Feldblyum T."/>
            <person name="Hsiao J."/>
            <person name="Zismann V."/>
            <person name="Iobst S."/>
            <person name="de Vazeille A.R."/>
            <person name="Buell C.R."/>
            <person name="Ying K."/>
            <person name="Li Y."/>
            <person name="Lu T."/>
            <person name="Huang Y."/>
            <person name="Zhao Q."/>
            <person name="Feng Q."/>
            <person name="Zhang L."/>
            <person name="Zhu J."/>
            <person name="Weng Q."/>
            <person name="Mu J."/>
            <person name="Lu Y."/>
            <person name="Fan D."/>
            <person name="Liu Y."/>
            <person name="Guan J."/>
            <person name="Zhang Y."/>
            <person name="Yu S."/>
            <person name="Liu X."/>
            <person name="Zhang Y."/>
            <person name="Hong G."/>
            <person name="Han B."/>
            <person name="Choisne N."/>
            <person name="Demange N."/>
            <person name="Orjeda G."/>
            <person name="Samain S."/>
            <person name="Cattolico L."/>
            <person name="Pelletier E."/>
            <person name="Couloux A."/>
            <person name="Segurens B."/>
            <person name="Wincker P."/>
            <person name="D'Hont A."/>
            <person name="Scarpelli C."/>
            <person name="Weissenbach J."/>
            <person name="Salanoubat M."/>
            <person name="Quetier F."/>
            <person name="Yu Y."/>
            <person name="Kim H.R."/>
            <person name="Rambo T."/>
            <person name="Currie J."/>
            <person name="Collura K."/>
            <person name="Luo M."/>
            <person name="Yang T."/>
            <person name="Ammiraju J.S.S."/>
            <person name="Engler F."/>
            <person name="Soderlund C."/>
            <person name="Wing R.A."/>
            <person name="Palmer L.E."/>
            <person name="de la Bastide M."/>
            <person name="Spiegel L."/>
            <person name="Nascimento L."/>
            <person name="Zutavern T."/>
            <person name="O'Shaughnessy A."/>
            <person name="Dike S."/>
            <person name="Dedhia N."/>
            <person name="Preston R."/>
            <person name="Balija V."/>
            <person name="McCombie W.R."/>
            <person name="Chow T."/>
            <person name="Chen H."/>
            <person name="Chung M."/>
            <person name="Chen C."/>
            <person name="Shaw J."/>
            <person name="Wu H."/>
            <person name="Hsiao K."/>
            <person name="Chao Y."/>
            <person name="Chu M."/>
            <person name="Cheng C."/>
            <person name="Hour A."/>
            <person name="Lee P."/>
            <person name="Lin S."/>
            <person name="Lin Y."/>
            <person name="Liou J."/>
            <person name="Liu S."/>
            <person name="Hsing Y."/>
            <person name="Raghuvanshi S."/>
            <person name="Mohanty A."/>
            <person name="Bharti A.K."/>
            <person name="Gaur A."/>
            <person name="Gupta V."/>
            <person name="Kumar D."/>
            <person name="Ravi V."/>
            <person name="Vij S."/>
            <person name="Kapur A."/>
            <person name="Khurana P."/>
            <person name="Khurana P."/>
            <person name="Khurana J.P."/>
            <person name="Tyagi A.K."/>
            <person name="Gaikwad K."/>
            <person name="Singh A."/>
            <person name="Dalal V."/>
            <person name="Srivastava S."/>
            <person name="Dixit A."/>
            <person name="Pal A.K."/>
            <person name="Ghazi I.A."/>
            <person name="Yadav M."/>
            <person name="Pandit A."/>
            <person name="Bhargava A."/>
            <person name="Sureshbabu K."/>
            <person name="Batra K."/>
            <person name="Sharma T.R."/>
            <person name="Mohapatra T."/>
            <person name="Singh N.K."/>
            <person name="Messing J."/>
            <person name="Nelson A.B."/>
            <person name="Fuks G."/>
            <person name="Kavchok S."/>
            <person name="Keizer G."/>
            <person name="Linton E."/>
            <person name="Llaca V."/>
            <person name="Song R."/>
            <person name="Tanyolac B."/>
            <person name="Young S."/>
            <person name="Ho-Il K."/>
            <person name="Hahn J.H."/>
            <person name="Sangsakoo G."/>
            <person name="Vanavichit A."/>
            <person name="de Mattos Luiz.A.T."/>
            <person name="Zimmer P.D."/>
            <person name="Malone G."/>
            <person name="Dellagostin O."/>
            <person name="de Oliveira A.C."/>
            <person name="Bevan M."/>
            <person name="Bancroft I."/>
            <person name="Minx P."/>
            <person name="Cordum H."/>
            <person name="Wilson R."/>
            <person name="Cheng Z."/>
            <person name="Jin W."/>
            <person name="Jiang J."/>
            <person name="Leong S.A."/>
            <person name="Iwama H."/>
            <person name="Gojobori T."/>
            <person name="Itoh T."/>
            <person name="Niimura Y."/>
            <person name="Fujii Y."/>
            <person name="Habara T."/>
            <person name="Sakai H."/>
            <person name="Sato Y."/>
            <person name="Wilson G."/>
            <person name="Kumar K."/>
            <person name="McCouch S."/>
            <person name="Juretic N."/>
            <person name="Hoen D."/>
            <person name="Wright S."/>
            <person name="Bruskiewich R."/>
            <person name="Bureau T."/>
            <person name="Miyao A."/>
            <person name="Hirochika H."/>
            <person name="Nishikawa T."/>
            <person name="Kadowaki K."/>
            <person name="Sugiura M."/>
            <person name="Burr B."/>
            <person name="Sasaki T."/>
        </authorList>
    </citation>
    <scope>NUCLEOTIDE SEQUENCE [LARGE SCALE GENOMIC DNA]</scope>
    <source>
        <strain evidence="3">cv. Nipponbare</strain>
    </source>
</reference>
<dbReference type="Proteomes" id="UP000059680">
    <property type="component" value="Chromosome 1"/>
</dbReference>
<feature type="compositionally biased region" description="Pro residues" evidence="1">
    <location>
        <begin position="1"/>
        <end position="12"/>
    </location>
</feature>
<dbReference type="PaxDb" id="39947-A0A0P0V6N9"/>
<dbReference type="eggNOG" id="ENOG502R5EG">
    <property type="taxonomic scope" value="Eukaryota"/>
</dbReference>
<reference evidence="2 3" key="3">
    <citation type="journal article" date="2013" name="Rice">
        <title>Improvement of the Oryza sativa Nipponbare reference genome using next generation sequence and optical map data.</title>
        <authorList>
            <person name="Kawahara Y."/>
            <person name="de la Bastide M."/>
            <person name="Hamilton J.P."/>
            <person name="Kanamori H."/>
            <person name="McCombie W.R."/>
            <person name="Ouyang S."/>
            <person name="Schwartz D.C."/>
            <person name="Tanaka T."/>
            <person name="Wu J."/>
            <person name="Zhou S."/>
            <person name="Childs K.L."/>
            <person name="Davidson R.M."/>
            <person name="Lin H."/>
            <person name="Quesada-Ocampo L."/>
            <person name="Vaillancourt B."/>
            <person name="Sakai H."/>
            <person name="Lee S.S."/>
            <person name="Kim J."/>
            <person name="Numa H."/>
            <person name="Itoh T."/>
            <person name="Buell C.R."/>
            <person name="Matsumoto T."/>
        </authorList>
    </citation>
    <scope>NUCLEOTIDE SEQUENCE [LARGE SCALE GENOMIC DNA]</scope>
    <source>
        <strain evidence="3">cv. Nipponbare</strain>
    </source>
</reference>
<protein>
    <submittedName>
        <fullName evidence="2">Os01g0687450 protein</fullName>
    </submittedName>
</protein>
<dbReference type="OMA" id="WIGNRRT"/>